<dbReference type="HAMAP" id="MF_00185">
    <property type="entry name" value="IPP_trans"/>
    <property type="match status" value="1"/>
</dbReference>
<feature type="compositionally biased region" description="Low complexity" evidence="6">
    <location>
        <begin position="440"/>
        <end position="460"/>
    </location>
</feature>
<dbReference type="PANTHER" id="PTHR11088">
    <property type="entry name" value="TRNA DIMETHYLALLYLTRANSFERASE"/>
    <property type="match status" value="1"/>
</dbReference>
<sequence length="494" mass="54925">MKRKVVVVVGATGTGKSKLGIELAKRFDGEVVNADAMQMYKGMDIACAKVTEEEMDGVRHHLLSVLEPTERWDVRTFRDAALPVIEDIASRGKLPILVGGTLYYVQTLLWGSLADESPSFKRTQGKKDAVHLGNVDDHIPEGVSDWDFLNQIDPEAAKAFHPNDSRKIRNAIMVFLNTGAKQSDLMKEQKQTGMQDDPRFDARVLWLKCDKKKLWPRLQKRVERMILDGMLQETYDFHKAHPMDKATGGSGADVSGIYQAMGFNEFRSFFDAVDEQAALSRPSTPMVRVDGETGRIEIVPRLALQHPECRKGMERLFIKHRQYTGKQIQWINNKLRTRGVPVHDLDASSVTAWATKVHEPATEICAWLLQKDHTADKDPPGLPRCNKTRDENCKAQELVRYDCALCGISTVGSISWQSHLNSRSHMRAVKRAAAVGAAPAENVTAPSTSVASATSVSTSPLKKRQRSNDPGVIEFAKLVEGIEAAERQESGNGK</sequence>
<name>A0ABP0LPD6_9DINO</name>
<dbReference type="Gene3D" id="1.10.20.140">
    <property type="match status" value="1"/>
</dbReference>
<dbReference type="Pfam" id="PF01715">
    <property type="entry name" value="IPPT"/>
    <property type="match status" value="1"/>
</dbReference>
<gene>
    <name evidence="7" type="ORF">SCF082_LOCUS23359</name>
</gene>
<organism evidence="7 8">
    <name type="scientific">Durusdinium trenchii</name>
    <dbReference type="NCBI Taxonomy" id="1381693"/>
    <lineage>
        <taxon>Eukaryota</taxon>
        <taxon>Sar</taxon>
        <taxon>Alveolata</taxon>
        <taxon>Dinophyceae</taxon>
        <taxon>Suessiales</taxon>
        <taxon>Symbiodiniaceae</taxon>
        <taxon>Durusdinium</taxon>
    </lineage>
</organism>
<dbReference type="Gene3D" id="3.40.50.300">
    <property type="entry name" value="P-loop containing nucleotide triphosphate hydrolases"/>
    <property type="match status" value="1"/>
</dbReference>
<evidence type="ECO:0000256" key="4">
    <source>
        <dbReference type="ARBA" id="ARBA00022840"/>
    </source>
</evidence>
<evidence type="ECO:0000256" key="1">
    <source>
        <dbReference type="ARBA" id="ARBA00005842"/>
    </source>
</evidence>
<evidence type="ECO:0000256" key="2">
    <source>
        <dbReference type="ARBA" id="ARBA00022679"/>
    </source>
</evidence>
<evidence type="ECO:0000256" key="5">
    <source>
        <dbReference type="RuleBase" id="RU003785"/>
    </source>
</evidence>
<dbReference type="SUPFAM" id="SSF52540">
    <property type="entry name" value="P-loop containing nucleoside triphosphate hydrolases"/>
    <property type="match status" value="2"/>
</dbReference>
<dbReference type="PANTHER" id="PTHR11088:SF89">
    <property type="entry name" value="TRNA DIMETHYLALLYLTRANSFERASE"/>
    <property type="match status" value="1"/>
</dbReference>
<dbReference type="NCBIfam" id="TIGR00174">
    <property type="entry name" value="miaA"/>
    <property type="match status" value="1"/>
</dbReference>
<evidence type="ECO:0000256" key="3">
    <source>
        <dbReference type="ARBA" id="ARBA00022741"/>
    </source>
</evidence>
<protein>
    <submittedName>
        <fullName evidence="7">tRNA dimethylallyltransferase (Isopentenyl-diphosphate:tRNA isopentenyltransferase) (IPP transferase) (IPPT) (HGRO1) (tRNA isopentenyltransferase 1) (IPTase)</fullName>
    </submittedName>
</protein>
<feature type="region of interest" description="Disordered" evidence="6">
    <location>
        <begin position="440"/>
        <end position="470"/>
    </location>
</feature>
<proteinExistence type="inferred from homology"/>
<dbReference type="InterPro" id="IPR018022">
    <property type="entry name" value="IPT"/>
</dbReference>
<dbReference type="EMBL" id="CAXAMM010016917">
    <property type="protein sequence ID" value="CAK9040040.1"/>
    <property type="molecule type" value="Genomic_DNA"/>
</dbReference>
<dbReference type="InterPro" id="IPR039657">
    <property type="entry name" value="Dimethylallyltransferase"/>
</dbReference>
<comment type="similarity">
    <text evidence="1 5">Belongs to the IPP transferase family.</text>
</comment>
<evidence type="ECO:0000256" key="6">
    <source>
        <dbReference type="SAM" id="MobiDB-lite"/>
    </source>
</evidence>
<evidence type="ECO:0000313" key="7">
    <source>
        <dbReference type="EMBL" id="CAK9040040.1"/>
    </source>
</evidence>
<keyword evidence="2 5" id="KW-0808">Transferase</keyword>
<dbReference type="InterPro" id="IPR027417">
    <property type="entry name" value="P-loop_NTPase"/>
</dbReference>
<keyword evidence="4 5" id="KW-0067">ATP-binding</keyword>
<reference evidence="7 8" key="1">
    <citation type="submission" date="2024-02" db="EMBL/GenBank/DDBJ databases">
        <authorList>
            <person name="Chen Y."/>
            <person name="Shah S."/>
            <person name="Dougan E. K."/>
            <person name="Thang M."/>
            <person name="Chan C."/>
        </authorList>
    </citation>
    <scope>NUCLEOTIDE SEQUENCE [LARGE SCALE GENOMIC DNA]</scope>
</reference>
<evidence type="ECO:0000313" key="8">
    <source>
        <dbReference type="Proteomes" id="UP001642464"/>
    </source>
</evidence>
<accession>A0ABP0LPD6</accession>
<comment type="caution">
    <text evidence="7">The sequence shown here is derived from an EMBL/GenBank/DDBJ whole genome shotgun (WGS) entry which is preliminary data.</text>
</comment>
<dbReference type="Proteomes" id="UP001642464">
    <property type="component" value="Unassembled WGS sequence"/>
</dbReference>
<keyword evidence="3 5" id="KW-0547">Nucleotide-binding</keyword>
<keyword evidence="8" id="KW-1185">Reference proteome</keyword>